<dbReference type="PANTHER" id="PTHR12277">
    <property type="entry name" value="ALPHA/BETA HYDROLASE DOMAIN-CONTAINING PROTEIN"/>
    <property type="match status" value="1"/>
</dbReference>
<accession>A0AAD7CW21</accession>
<dbReference type="AlphaFoldDB" id="A0AAD7CW21"/>
<dbReference type="EMBL" id="JARKIE010000210">
    <property type="protein sequence ID" value="KAJ7666378.1"/>
    <property type="molecule type" value="Genomic_DNA"/>
</dbReference>
<comment type="caution">
    <text evidence="1">The sequence shown here is derived from an EMBL/GenBank/DDBJ whole genome shotgun (WGS) entry which is preliminary data.</text>
</comment>
<dbReference type="SUPFAM" id="SSF53474">
    <property type="entry name" value="alpha/beta-Hydrolases"/>
    <property type="match status" value="1"/>
</dbReference>
<organism evidence="1 2">
    <name type="scientific">Mycena rosella</name>
    <name type="common">Pink bonnet</name>
    <name type="synonym">Agaricus rosellus</name>
    <dbReference type="NCBI Taxonomy" id="1033263"/>
    <lineage>
        <taxon>Eukaryota</taxon>
        <taxon>Fungi</taxon>
        <taxon>Dikarya</taxon>
        <taxon>Basidiomycota</taxon>
        <taxon>Agaricomycotina</taxon>
        <taxon>Agaricomycetes</taxon>
        <taxon>Agaricomycetidae</taxon>
        <taxon>Agaricales</taxon>
        <taxon>Marasmiineae</taxon>
        <taxon>Mycenaceae</taxon>
        <taxon>Mycena</taxon>
    </lineage>
</organism>
<dbReference type="Gene3D" id="3.40.50.1820">
    <property type="entry name" value="alpha/beta hydrolase"/>
    <property type="match status" value="1"/>
</dbReference>
<dbReference type="PANTHER" id="PTHR12277:SF64">
    <property type="entry name" value="SUPERFAMILY HYDROLASE, PUTATIVE (AFU_ORTHOLOGUE AFUA_3G01760)-RELATED"/>
    <property type="match status" value="1"/>
</dbReference>
<evidence type="ECO:0000313" key="1">
    <source>
        <dbReference type="EMBL" id="KAJ7666378.1"/>
    </source>
</evidence>
<dbReference type="GO" id="GO:0016020">
    <property type="term" value="C:membrane"/>
    <property type="evidence" value="ECO:0007669"/>
    <property type="project" value="TreeGrafter"/>
</dbReference>
<dbReference type="GO" id="GO:0008474">
    <property type="term" value="F:palmitoyl-(protein) hydrolase activity"/>
    <property type="evidence" value="ECO:0007669"/>
    <property type="project" value="TreeGrafter"/>
</dbReference>
<keyword evidence="2" id="KW-1185">Reference proteome</keyword>
<reference evidence="1" key="1">
    <citation type="submission" date="2023-03" db="EMBL/GenBank/DDBJ databases">
        <title>Massive genome expansion in bonnet fungi (Mycena s.s.) driven by repeated elements and novel gene families across ecological guilds.</title>
        <authorList>
            <consortium name="Lawrence Berkeley National Laboratory"/>
            <person name="Harder C.B."/>
            <person name="Miyauchi S."/>
            <person name="Viragh M."/>
            <person name="Kuo A."/>
            <person name="Thoen E."/>
            <person name="Andreopoulos B."/>
            <person name="Lu D."/>
            <person name="Skrede I."/>
            <person name="Drula E."/>
            <person name="Henrissat B."/>
            <person name="Morin E."/>
            <person name="Kohler A."/>
            <person name="Barry K."/>
            <person name="LaButti K."/>
            <person name="Morin E."/>
            <person name="Salamov A."/>
            <person name="Lipzen A."/>
            <person name="Mereny Z."/>
            <person name="Hegedus B."/>
            <person name="Baldrian P."/>
            <person name="Stursova M."/>
            <person name="Weitz H."/>
            <person name="Taylor A."/>
            <person name="Grigoriev I.V."/>
            <person name="Nagy L.G."/>
            <person name="Martin F."/>
            <person name="Kauserud H."/>
        </authorList>
    </citation>
    <scope>NUCLEOTIDE SEQUENCE</scope>
    <source>
        <strain evidence="1">CBHHK067</strain>
    </source>
</reference>
<gene>
    <name evidence="1" type="ORF">B0H17DRAFT_1336363</name>
</gene>
<dbReference type="Proteomes" id="UP001221757">
    <property type="component" value="Unassembled WGS sequence"/>
</dbReference>
<name>A0AAD7CW21_MYCRO</name>
<dbReference type="InterPro" id="IPR029058">
    <property type="entry name" value="AB_hydrolase_fold"/>
</dbReference>
<proteinExistence type="predicted"/>
<sequence length="407" mass="44794">MLRLPARGPHQRCVLRGLQPRLPKSTLAARLELSVLKGVRFCKFRDFRDFTAAGWAPLWALVPIAPVSDTPSILLVISVFIGLPAALWAYKCLMLVLFQRKIIYMGYVPPGSRHERLTDVHPSHLKSIECEKIFIPTMKKCSLSGIAVSTSRTASVQPDMVIIYFQGNAGNPLHRLPVFQTLLAPPNSSSSFPNIKILAVAPRSYWKSTPNRPTQLGILADYTAILAHALSTYPRANLTVYAHSLGGAAAVCLLAQLQDGAEPDGPDYSRIRGLVLENPFASIPGMVRALYPQRWLPYHYLAPLAWDPWDATGAMAAAQSSTGAPQLSLAVRNSVLARLVPDMLVLLSAHDEIVPNAMGEALHALRHAGSGKLVVIPNALHDSAWKERAWRVEMQRYITDVQMRART</sequence>
<keyword evidence="1" id="KW-0378">Hydrolase</keyword>
<evidence type="ECO:0000313" key="2">
    <source>
        <dbReference type="Proteomes" id="UP001221757"/>
    </source>
</evidence>
<protein>
    <submittedName>
        <fullName evidence="1">Alpha/Beta hydrolase protein</fullName>
    </submittedName>
</protein>